<dbReference type="CDD" id="cd00198">
    <property type="entry name" value="vWFA"/>
    <property type="match status" value="1"/>
</dbReference>
<gene>
    <name evidence="2" type="ORF">IBL26_10070</name>
</gene>
<evidence type="ECO:0000259" key="1">
    <source>
        <dbReference type="PROSITE" id="PS50234"/>
    </source>
</evidence>
<keyword evidence="3" id="KW-1185">Reference proteome</keyword>
<evidence type="ECO:0000313" key="3">
    <source>
        <dbReference type="Proteomes" id="UP000626026"/>
    </source>
</evidence>
<feature type="domain" description="VWFA" evidence="1">
    <location>
        <begin position="37"/>
        <end position="229"/>
    </location>
</feature>
<dbReference type="SUPFAM" id="SSF53300">
    <property type="entry name" value="vWA-like"/>
    <property type="match status" value="1"/>
</dbReference>
<organism evidence="2 3">
    <name type="scientific">Teichococcus aerophilus</name>
    <dbReference type="NCBI Taxonomy" id="1224513"/>
    <lineage>
        <taxon>Bacteria</taxon>
        <taxon>Pseudomonadati</taxon>
        <taxon>Pseudomonadota</taxon>
        <taxon>Alphaproteobacteria</taxon>
        <taxon>Acetobacterales</taxon>
        <taxon>Roseomonadaceae</taxon>
        <taxon>Roseomonas</taxon>
    </lineage>
</organism>
<dbReference type="Proteomes" id="UP000626026">
    <property type="component" value="Unassembled WGS sequence"/>
</dbReference>
<protein>
    <submittedName>
        <fullName evidence="2">DUF1194 domain-containing protein</fullName>
    </submittedName>
</protein>
<dbReference type="PROSITE" id="PS50234">
    <property type="entry name" value="VWFA"/>
    <property type="match status" value="1"/>
</dbReference>
<dbReference type="InterPro" id="IPR010607">
    <property type="entry name" value="DUF1194"/>
</dbReference>
<name>A0ABR7RKS4_9PROT</name>
<dbReference type="InterPro" id="IPR036465">
    <property type="entry name" value="vWFA_dom_sf"/>
</dbReference>
<dbReference type="InterPro" id="IPR013424">
    <property type="entry name" value="Ice-binding_C"/>
</dbReference>
<dbReference type="Gene3D" id="3.40.50.410">
    <property type="entry name" value="von Willebrand factor, type A domain"/>
    <property type="match status" value="1"/>
</dbReference>
<sequence length="259" mass="26469">MSVLTMCRSVRGLAAIAVIAAPVAFTAPAYAVPVGLELSLLIDVSGSIDTSEYNLQKQGYVQAFQSAAVQAAILDSVGGAIAVNFIQWSGAGQATQSVGWTLINSATTANSFAAAINSIARAYSGQTAPGNALNFAAPLFNNNGYESARQVIDVSGDGVQNDGVNTATARNNALAGGVDTINGLAILGEAGVAAFYQNSIVGGANGFLEIANDFGDFAQAIERKLVREIRVPEPASLALFGFGLAALGVARRRRAARAA</sequence>
<dbReference type="RefSeq" id="WP_187784348.1">
    <property type="nucleotide sequence ID" value="NZ_JACTVA010000014.1"/>
</dbReference>
<dbReference type="EMBL" id="JACTVA010000014">
    <property type="protein sequence ID" value="MBC9207180.1"/>
    <property type="molecule type" value="Genomic_DNA"/>
</dbReference>
<reference evidence="2 3" key="1">
    <citation type="journal article" date="2013" name="Int. J. Syst. Evol. Microbiol.">
        <title>Roseomonas aerophila sp. nov., isolated from air.</title>
        <authorList>
            <person name="Kim S.J."/>
            <person name="Weon H.Y."/>
            <person name="Ahn J.H."/>
            <person name="Hong S.B."/>
            <person name="Seok S.J."/>
            <person name="Whang K.S."/>
            <person name="Kwon S.W."/>
        </authorList>
    </citation>
    <scope>NUCLEOTIDE SEQUENCE [LARGE SCALE GENOMIC DNA]</scope>
    <source>
        <strain evidence="2 3">NBRC 108923</strain>
    </source>
</reference>
<dbReference type="NCBIfam" id="TIGR02595">
    <property type="entry name" value="PEP_CTERM"/>
    <property type="match status" value="1"/>
</dbReference>
<evidence type="ECO:0000313" key="2">
    <source>
        <dbReference type="EMBL" id="MBC9207180.1"/>
    </source>
</evidence>
<dbReference type="InterPro" id="IPR002035">
    <property type="entry name" value="VWF_A"/>
</dbReference>
<accession>A0ABR7RKS4</accession>
<proteinExistence type="predicted"/>
<dbReference type="Pfam" id="PF06707">
    <property type="entry name" value="DUF1194"/>
    <property type="match status" value="1"/>
</dbReference>
<dbReference type="Pfam" id="PF07589">
    <property type="entry name" value="PEP-CTERM"/>
    <property type="match status" value="1"/>
</dbReference>
<comment type="caution">
    <text evidence="2">The sequence shown here is derived from an EMBL/GenBank/DDBJ whole genome shotgun (WGS) entry which is preliminary data.</text>
</comment>